<feature type="binding site" evidence="9">
    <location>
        <position position="34"/>
    </location>
    <ligand>
        <name>(2R)-3-phosphoglycerate</name>
        <dbReference type="ChEBI" id="CHEBI:58272"/>
    </ligand>
</feature>
<keyword evidence="8" id="KW-0963">Cytoplasm</keyword>
<protein>
    <recommendedName>
        <fullName evidence="3 8">Phosphoglycerate kinase</fullName>
        <ecNumber evidence="2 8">2.7.2.3</ecNumber>
    </recommendedName>
</protein>
<dbReference type="GO" id="GO:0005829">
    <property type="term" value="C:cytosol"/>
    <property type="evidence" value="ECO:0007669"/>
    <property type="project" value="TreeGrafter"/>
</dbReference>
<comment type="similarity">
    <text evidence="8 11">Belongs to the phosphoglycerate kinase family.</text>
</comment>
<reference evidence="12 13" key="1">
    <citation type="submission" date="2022-09" db="EMBL/GenBank/DDBJ databases">
        <title>Enrichment on poylsaccharides allowed isolation of novel metabolic and taxonomic groups of Haloarchaea.</title>
        <authorList>
            <person name="Sorokin D.Y."/>
            <person name="Elcheninov A.G."/>
            <person name="Khizhniak T.V."/>
            <person name="Kolganova T.V."/>
            <person name="Kublanov I.V."/>
        </authorList>
    </citation>
    <scope>NUCLEOTIDE SEQUENCE [LARGE SCALE GENOMIC DNA]</scope>
    <source>
        <strain evidence="12 13">AArc-curdl1</strain>
    </source>
</reference>
<dbReference type="PIRSF" id="PIRSF000724">
    <property type="entry name" value="Pgk"/>
    <property type="match status" value="1"/>
</dbReference>
<feature type="binding site" evidence="9">
    <location>
        <position position="154"/>
    </location>
    <ligand>
        <name>(2R)-3-phosphoglycerate</name>
        <dbReference type="ChEBI" id="CHEBI:58272"/>
    </ligand>
</feature>
<dbReference type="HAMAP" id="MF_00145">
    <property type="entry name" value="Phosphoglyc_kinase"/>
    <property type="match status" value="1"/>
</dbReference>
<dbReference type="Proteomes" id="UP001321047">
    <property type="component" value="Unassembled WGS sequence"/>
</dbReference>
<evidence type="ECO:0000256" key="8">
    <source>
        <dbReference type="HAMAP-Rule" id="MF_00145"/>
    </source>
</evidence>
<evidence type="ECO:0000256" key="9">
    <source>
        <dbReference type="PIRSR" id="PIRSR000724-1"/>
    </source>
</evidence>
<proteinExistence type="inferred from homology"/>
<gene>
    <name evidence="8" type="primary">pgk</name>
    <name evidence="12" type="ORF">OB919_06830</name>
</gene>
<evidence type="ECO:0000256" key="2">
    <source>
        <dbReference type="ARBA" id="ARBA00013061"/>
    </source>
</evidence>
<evidence type="ECO:0000256" key="3">
    <source>
        <dbReference type="ARBA" id="ARBA00016471"/>
    </source>
</evidence>
<evidence type="ECO:0000256" key="7">
    <source>
        <dbReference type="ARBA" id="ARBA00022840"/>
    </source>
</evidence>
<keyword evidence="6 8" id="KW-0418">Kinase</keyword>
<keyword evidence="5 8" id="KW-0547">Nucleotide-binding</keyword>
<dbReference type="GO" id="GO:0043531">
    <property type="term" value="F:ADP binding"/>
    <property type="evidence" value="ECO:0007669"/>
    <property type="project" value="TreeGrafter"/>
</dbReference>
<evidence type="ECO:0000313" key="12">
    <source>
        <dbReference type="EMBL" id="MCU4751695.1"/>
    </source>
</evidence>
<evidence type="ECO:0000256" key="5">
    <source>
        <dbReference type="ARBA" id="ARBA00022741"/>
    </source>
</evidence>
<keyword evidence="7 8" id="KW-0067">ATP-binding</keyword>
<feature type="binding site" evidence="9">
    <location>
        <position position="114"/>
    </location>
    <ligand>
        <name>(2R)-3-phosphoglycerate</name>
        <dbReference type="ChEBI" id="CHEBI:58272"/>
    </ligand>
</feature>
<dbReference type="AlphaFoldDB" id="A0AAP2Z7W3"/>
<organism evidence="12 13">
    <name type="scientific">Natronosalvus hydrolyticus</name>
    <dbReference type="NCBI Taxonomy" id="2979988"/>
    <lineage>
        <taxon>Archaea</taxon>
        <taxon>Methanobacteriati</taxon>
        <taxon>Methanobacteriota</taxon>
        <taxon>Stenosarchaea group</taxon>
        <taxon>Halobacteria</taxon>
        <taxon>Halobacteriales</taxon>
        <taxon>Natrialbaceae</taxon>
        <taxon>Natronosalvus</taxon>
    </lineage>
</organism>
<comment type="caution">
    <text evidence="8">Lacks conserved residue(s) required for the propagation of feature annotation.</text>
</comment>
<dbReference type="InterPro" id="IPR001576">
    <property type="entry name" value="Phosphoglycerate_kinase"/>
</dbReference>
<dbReference type="PRINTS" id="PR00477">
    <property type="entry name" value="PHGLYCKINASE"/>
</dbReference>
<dbReference type="GO" id="GO:0004618">
    <property type="term" value="F:phosphoglycerate kinase activity"/>
    <property type="evidence" value="ECO:0007669"/>
    <property type="project" value="UniProtKB-UniRule"/>
</dbReference>
<dbReference type="RefSeq" id="WP_342807733.1">
    <property type="nucleotide sequence ID" value="NZ_JAOPJZ010000003.1"/>
</dbReference>
<feature type="binding site" evidence="8 10">
    <location>
        <position position="329"/>
    </location>
    <ligand>
        <name>ATP</name>
        <dbReference type="ChEBI" id="CHEBI:30616"/>
    </ligand>
</feature>
<comment type="catalytic activity">
    <reaction evidence="1 8 11">
        <text>(2R)-3-phosphoglycerate + ATP = (2R)-3-phospho-glyceroyl phosphate + ADP</text>
        <dbReference type="Rhea" id="RHEA:14801"/>
        <dbReference type="ChEBI" id="CHEBI:30616"/>
        <dbReference type="ChEBI" id="CHEBI:57604"/>
        <dbReference type="ChEBI" id="CHEBI:58272"/>
        <dbReference type="ChEBI" id="CHEBI:456216"/>
        <dbReference type="EC" id="2.7.2.3"/>
    </reaction>
</comment>
<keyword evidence="8" id="KW-0324">Glycolysis</keyword>
<feature type="binding site" evidence="8">
    <location>
        <position position="154"/>
    </location>
    <ligand>
        <name>substrate</name>
    </ligand>
</feature>
<comment type="subcellular location">
    <subcellularLocation>
        <location evidence="8">Cytoplasm</location>
    </subcellularLocation>
</comment>
<dbReference type="GO" id="GO:0006096">
    <property type="term" value="P:glycolytic process"/>
    <property type="evidence" value="ECO:0007669"/>
    <property type="project" value="UniProtKB-UniRule"/>
</dbReference>
<dbReference type="Pfam" id="PF00162">
    <property type="entry name" value="PGK"/>
    <property type="match status" value="1"/>
</dbReference>
<comment type="pathway">
    <text evidence="8">Carbohydrate degradation; glycolysis; pyruvate from D-glyceraldehyde 3-phosphate: step 2/5.</text>
</comment>
<feature type="binding site" evidence="8">
    <location>
        <position position="114"/>
    </location>
    <ligand>
        <name>substrate</name>
    </ligand>
</feature>
<feature type="binding site" evidence="8 10">
    <location>
        <begin position="355"/>
        <end position="358"/>
    </location>
    <ligand>
        <name>ATP</name>
        <dbReference type="ChEBI" id="CHEBI:30616"/>
    </ligand>
</feature>
<evidence type="ECO:0000256" key="11">
    <source>
        <dbReference type="RuleBase" id="RU000532"/>
    </source>
</evidence>
<feature type="binding site" evidence="8">
    <location>
        <position position="34"/>
    </location>
    <ligand>
        <name>substrate</name>
    </ligand>
</feature>
<evidence type="ECO:0000256" key="1">
    <source>
        <dbReference type="ARBA" id="ARBA00000642"/>
    </source>
</evidence>
<feature type="binding site" evidence="8 9">
    <location>
        <begin position="19"/>
        <end position="21"/>
    </location>
    <ligand>
        <name>substrate</name>
    </ligand>
</feature>
<dbReference type="PANTHER" id="PTHR11406">
    <property type="entry name" value="PHOSPHOGLYCERATE KINASE"/>
    <property type="match status" value="1"/>
</dbReference>
<dbReference type="InterPro" id="IPR015824">
    <property type="entry name" value="Phosphoglycerate_kinase_N"/>
</dbReference>
<sequence>MFNTVSDLDSGQRLLVRIDINAPVENGHAQDNRRFERHAESIRTLLEDGHAVAVMAHQGRPGRDTFISLESHADILGDHLSQDVEFVPDTFGEDALEATEALESGEVLLLENVRMCEDELPEKEPETHAGSEFVQTLAPKFDAYVNDAYSAAHRAHASLVGFPLVMDAYAGPVMEAEYTANSAIQDREFEGPVTMVLGGTKAEDLIPVIERVDDTVDRFCLGGIVGELFLRAAGHDVGYDVEETEFFDHQWDDHANTIESILETYGDRLTLAADLAYEGDDGERAETAVEGLEKDTSYLDVGTESAETYADLVRESDAVFVKGALGVFEDERFATGTVTVLEAIAETDCFSVVGGGDTSRAIGMYGLDEDDFGHVSIAGGAYVRALTGEPLVGIDVLETAAAA</sequence>
<keyword evidence="4 8" id="KW-0808">Transferase</keyword>
<dbReference type="Gene3D" id="3.40.50.1260">
    <property type="entry name" value="Phosphoglycerate kinase, N-terminal domain"/>
    <property type="match status" value="2"/>
</dbReference>
<evidence type="ECO:0000256" key="10">
    <source>
        <dbReference type="PIRSR" id="PIRSR000724-2"/>
    </source>
</evidence>
<keyword evidence="13" id="KW-1185">Reference proteome</keyword>
<evidence type="ECO:0000256" key="6">
    <source>
        <dbReference type="ARBA" id="ARBA00022777"/>
    </source>
</evidence>
<accession>A0AAP2Z7W3</accession>
<comment type="subunit">
    <text evidence="8">Monomer.</text>
</comment>
<dbReference type="GO" id="GO:0005524">
    <property type="term" value="F:ATP binding"/>
    <property type="evidence" value="ECO:0007669"/>
    <property type="project" value="UniProtKB-KW"/>
</dbReference>
<dbReference type="InterPro" id="IPR036043">
    <property type="entry name" value="Phosphoglycerate_kinase_sf"/>
</dbReference>
<comment type="caution">
    <text evidence="12">The sequence shown here is derived from an EMBL/GenBank/DDBJ whole genome shotgun (WGS) entry which is preliminary data.</text>
</comment>
<dbReference type="SUPFAM" id="SSF53748">
    <property type="entry name" value="Phosphoglycerate kinase"/>
    <property type="match status" value="1"/>
</dbReference>
<dbReference type="PANTHER" id="PTHR11406:SF23">
    <property type="entry name" value="PHOSPHOGLYCERATE KINASE 1, CHLOROPLASTIC-RELATED"/>
    <property type="match status" value="1"/>
</dbReference>
<dbReference type="GO" id="GO:0006094">
    <property type="term" value="P:gluconeogenesis"/>
    <property type="evidence" value="ECO:0007669"/>
    <property type="project" value="TreeGrafter"/>
</dbReference>
<name>A0AAP2Z7W3_9EURY</name>
<evidence type="ECO:0000313" key="13">
    <source>
        <dbReference type="Proteomes" id="UP001321047"/>
    </source>
</evidence>
<dbReference type="EC" id="2.7.2.3" evidence="2 8"/>
<dbReference type="EMBL" id="JAOPJZ010000003">
    <property type="protein sequence ID" value="MCU4751695.1"/>
    <property type="molecule type" value="Genomic_DNA"/>
</dbReference>
<evidence type="ECO:0000256" key="4">
    <source>
        <dbReference type="ARBA" id="ARBA00022679"/>
    </source>
</evidence>
<feature type="binding site" evidence="8 9">
    <location>
        <begin position="57"/>
        <end position="60"/>
    </location>
    <ligand>
        <name>substrate</name>
    </ligand>
</feature>